<evidence type="ECO:0000256" key="1">
    <source>
        <dbReference type="SAM" id="Coils"/>
    </source>
</evidence>
<proteinExistence type="predicted"/>
<dbReference type="GeneTree" id="ENSGT00660000097418"/>
<reference evidence="2" key="3">
    <citation type="submission" date="2025-08" db="UniProtKB">
        <authorList>
            <consortium name="Ensembl"/>
        </authorList>
    </citation>
    <scope>IDENTIFICATION</scope>
</reference>
<dbReference type="Proteomes" id="UP000008144">
    <property type="component" value="Chromosome 1"/>
</dbReference>
<keyword evidence="3" id="KW-1185">Reference proteome</keyword>
<organism evidence="2 3">
    <name type="scientific">Ciona intestinalis</name>
    <name type="common">Transparent sea squirt</name>
    <name type="synonym">Ascidia intestinalis</name>
    <dbReference type="NCBI Taxonomy" id="7719"/>
    <lineage>
        <taxon>Eukaryota</taxon>
        <taxon>Metazoa</taxon>
        <taxon>Chordata</taxon>
        <taxon>Tunicata</taxon>
        <taxon>Ascidiacea</taxon>
        <taxon>Phlebobranchia</taxon>
        <taxon>Cionidae</taxon>
        <taxon>Ciona</taxon>
    </lineage>
</organism>
<sequence length="205" mass="23527">MEDFNDEINKELELIDLESVKSDFSENEDEYDNIETEFEPLKENKWLDLFIAKTSEQSQKYEALICDAETTLIEARHKVNKCVDQDSGINTASDQTSENTEIKEEILSNHGLNDDVTKEKGDSSEVFKVDESKVVLNVVEQPDEHFDEEVSRNQHNQLLGQINNIEVDRLAMEQNLNQALQAELSVLKNLQLERLKLLDLKEGNA</sequence>
<evidence type="ECO:0000313" key="3">
    <source>
        <dbReference type="Proteomes" id="UP000008144"/>
    </source>
</evidence>
<dbReference type="Ensembl" id="ENSCINT00000030911.1">
    <property type="protein sequence ID" value="ENSCINP00000034391.1"/>
    <property type="gene ID" value="ENSCING00000020222.1"/>
</dbReference>
<dbReference type="InParanoid" id="H2XXK7"/>
<dbReference type="EMBL" id="EAAA01000326">
    <property type="status" value="NOT_ANNOTATED_CDS"/>
    <property type="molecule type" value="Genomic_DNA"/>
</dbReference>
<reference evidence="2" key="2">
    <citation type="journal article" date="2008" name="Genome Biol.">
        <title>Improved genome assembly and evidence-based global gene model set for the chordate Ciona intestinalis: new insight into intron and operon populations.</title>
        <authorList>
            <person name="Satou Y."/>
            <person name="Mineta K."/>
            <person name="Ogasawara M."/>
            <person name="Sasakura Y."/>
            <person name="Shoguchi E."/>
            <person name="Ueno K."/>
            <person name="Yamada L."/>
            <person name="Matsumoto J."/>
            <person name="Wasserscheid J."/>
            <person name="Dewar K."/>
            <person name="Wiley G.B."/>
            <person name="Macmil S.L."/>
            <person name="Roe B.A."/>
            <person name="Zeller R.W."/>
            <person name="Hastings K.E."/>
            <person name="Lemaire P."/>
            <person name="Lindquist E."/>
            <person name="Endo T."/>
            <person name="Hotta K."/>
            <person name="Inaba K."/>
        </authorList>
    </citation>
    <scope>NUCLEOTIDE SEQUENCE [LARGE SCALE GENOMIC DNA]</scope>
    <source>
        <strain evidence="2">wild type</strain>
    </source>
</reference>
<feature type="coiled-coil region" evidence="1">
    <location>
        <begin position="162"/>
        <end position="193"/>
    </location>
</feature>
<dbReference type="OMA" id="DENVCHI"/>
<reference evidence="3" key="1">
    <citation type="journal article" date="2002" name="Science">
        <title>The draft genome of Ciona intestinalis: insights into chordate and vertebrate origins.</title>
        <authorList>
            <person name="Dehal P."/>
            <person name="Satou Y."/>
            <person name="Campbell R.K."/>
            <person name="Chapman J."/>
            <person name="Degnan B."/>
            <person name="De Tomaso A."/>
            <person name="Davidson B."/>
            <person name="Di Gregorio A."/>
            <person name="Gelpke M."/>
            <person name="Goodstein D.M."/>
            <person name="Harafuji N."/>
            <person name="Hastings K.E."/>
            <person name="Ho I."/>
            <person name="Hotta K."/>
            <person name="Huang W."/>
            <person name="Kawashima T."/>
            <person name="Lemaire P."/>
            <person name="Martinez D."/>
            <person name="Meinertzhagen I.A."/>
            <person name="Necula S."/>
            <person name="Nonaka M."/>
            <person name="Putnam N."/>
            <person name="Rash S."/>
            <person name="Saiga H."/>
            <person name="Satake M."/>
            <person name="Terry A."/>
            <person name="Yamada L."/>
            <person name="Wang H.G."/>
            <person name="Awazu S."/>
            <person name="Azumi K."/>
            <person name="Boore J."/>
            <person name="Branno M."/>
            <person name="Chin-Bow S."/>
            <person name="DeSantis R."/>
            <person name="Doyle S."/>
            <person name="Francino P."/>
            <person name="Keys D.N."/>
            <person name="Haga S."/>
            <person name="Hayashi H."/>
            <person name="Hino K."/>
            <person name="Imai K.S."/>
            <person name="Inaba K."/>
            <person name="Kano S."/>
            <person name="Kobayashi K."/>
            <person name="Kobayashi M."/>
            <person name="Lee B.I."/>
            <person name="Makabe K.W."/>
            <person name="Manohar C."/>
            <person name="Matassi G."/>
            <person name="Medina M."/>
            <person name="Mochizuki Y."/>
            <person name="Mount S."/>
            <person name="Morishita T."/>
            <person name="Miura S."/>
            <person name="Nakayama A."/>
            <person name="Nishizaka S."/>
            <person name="Nomoto H."/>
            <person name="Ohta F."/>
            <person name="Oishi K."/>
            <person name="Rigoutsos I."/>
            <person name="Sano M."/>
            <person name="Sasaki A."/>
            <person name="Sasakura Y."/>
            <person name="Shoguchi E."/>
            <person name="Shin-i T."/>
            <person name="Spagnuolo A."/>
            <person name="Stainier D."/>
            <person name="Suzuki M.M."/>
            <person name="Tassy O."/>
            <person name="Takatori N."/>
            <person name="Tokuoka M."/>
            <person name="Yagi K."/>
            <person name="Yoshizaki F."/>
            <person name="Wada S."/>
            <person name="Zhang C."/>
            <person name="Hyatt P.D."/>
            <person name="Larimer F."/>
            <person name="Detter C."/>
            <person name="Doggett N."/>
            <person name="Glavina T."/>
            <person name="Hawkins T."/>
            <person name="Richardson P."/>
            <person name="Lucas S."/>
            <person name="Kohara Y."/>
            <person name="Levine M."/>
            <person name="Satoh N."/>
            <person name="Rokhsar D.S."/>
        </authorList>
    </citation>
    <scope>NUCLEOTIDE SEQUENCE [LARGE SCALE GENOMIC DNA]</scope>
</reference>
<dbReference type="HOGENOM" id="CLU_1340190_0_0_1"/>
<evidence type="ECO:0000313" key="2">
    <source>
        <dbReference type="Ensembl" id="ENSCINP00000034391.1"/>
    </source>
</evidence>
<reference evidence="2" key="4">
    <citation type="submission" date="2025-09" db="UniProtKB">
        <authorList>
            <consortium name="Ensembl"/>
        </authorList>
    </citation>
    <scope>IDENTIFICATION</scope>
</reference>
<dbReference type="AlphaFoldDB" id="H2XXK7"/>
<protein>
    <submittedName>
        <fullName evidence="2">Uncharacterized protein</fullName>
    </submittedName>
</protein>
<keyword evidence="1" id="KW-0175">Coiled coil</keyword>
<accession>H2XXK7</accession>
<name>H2XXK7_CIOIN</name>